<proteinExistence type="predicted"/>
<reference evidence="1" key="1">
    <citation type="journal article" date="2021" name="Genome Biol. Evol.">
        <title>A High-Quality Reference Genome for a Parasitic Bivalve with Doubly Uniparental Inheritance (Bivalvia: Unionida).</title>
        <authorList>
            <person name="Smith C.H."/>
        </authorList>
    </citation>
    <scope>NUCLEOTIDE SEQUENCE</scope>
    <source>
        <strain evidence="1">CHS0354</strain>
    </source>
</reference>
<dbReference type="EMBL" id="JAEAOA010000201">
    <property type="protein sequence ID" value="KAK3595106.1"/>
    <property type="molecule type" value="Genomic_DNA"/>
</dbReference>
<sequence length="70" mass="7938">MSPKSFMVKILSSVDGTGCNLEVDSIYPEEQNDEHKHYPLAPEVRSTKEFVKITVKLILTTNSIICPQMR</sequence>
<protein>
    <submittedName>
        <fullName evidence="1">Uncharacterized protein</fullName>
    </submittedName>
</protein>
<organism evidence="1 2">
    <name type="scientific">Potamilus streckersoni</name>
    <dbReference type="NCBI Taxonomy" id="2493646"/>
    <lineage>
        <taxon>Eukaryota</taxon>
        <taxon>Metazoa</taxon>
        <taxon>Spiralia</taxon>
        <taxon>Lophotrochozoa</taxon>
        <taxon>Mollusca</taxon>
        <taxon>Bivalvia</taxon>
        <taxon>Autobranchia</taxon>
        <taxon>Heteroconchia</taxon>
        <taxon>Palaeoheterodonta</taxon>
        <taxon>Unionida</taxon>
        <taxon>Unionoidea</taxon>
        <taxon>Unionidae</taxon>
        <taxon>Ambleminae</taxon>
        <taxon>Lampsilini</taxon>
        <taxon>Potamilus</taxon>
    </lineage>
</organism>
<dbReference type="AlphaFoldDB" id="A0AAE0SNT5"/>
<reference evidence="1" key="3">
    <citation type="submission" date="2023-05" db="EMBL/GenBank/DDBJ databases">
        <authorList>
            <person name="Smith C.H."/>
        </authorList>
    </citation>
    <scope>NUCLEOTIDE SEQUENCE</scope>
    <source>
        <strain evidence="1">CHS0354</strain>
        <tissue evidence="1">Mantle</tissue>
    </source>
</reference>
<name>A0AAE0SNT5_9BIVA</name>
<keyword evidence="2" id="KW-1185">Reference proteome</keyword>
<dbReference type="Proteomes" id="UP001195483">
    <property type="component" value="Unassembled WGS sequence"/>
</dbReference>
<evidence type="ECO:0000313" key="2">
    <source>
        <dbReference type="Proteomes" id="UP001195483"/>
    </source>
</evidence>
<accession>A0AAE0SNT5</accession>
<evidence type="ECO:0000313" key="1">
    <source>
        <dbReference type="EMBL" id="KAK3595106.1"/>
    </source>
</evidence>
<reference evidence="1" key="2">
    <citation type="journal article" date="2021" name="Genome Biol. Evol.">
        <title>Developing a high-quality reference genome for a parasitic bivalve with doubly uniparental inheritance (Bivalvia: Unionida).</title>
        <authorList>
            <person name="Smith C.H."/>
        </authorList>
    </citation>
    <scope>NUCLEOTIDE SEQUENCE</scope>
    <source>
        <strain evidence="1">CHS0354</strain>
        <tissue evidence="1">Mantle</tissue>
    </source>
</reference>
<comment type="caution">
    <text evidence="1">The sequence shown here is derived from an EMBL/GenBank/DDBJ whole genome shotgun (WGS) entry which is preliminary data.</text>
</comment>
<feature type="non-terminal residue" evidence="1">
    <location>
        <position position="70"/>
    </location>
</feature>
<gene>
    <name evidence="1" type="ORF">CHS0354_002358</name>
</gene>